<gene>
    <name evidence="3" type="ORF">FHS42_005077</name>
</gene>
<reference evidence="3 4" key="1">
    <citation type="submission" date="2020-08" db="EMBL/GenBank/DDBJ databases">
        <title>Genomic Encyclopedia of Type Strains, Phase III (KMG-III): the genomes of soil and plant-associated and newly described type strains.</title>
        <authorList>
            <person name="Whitman W."/>
        </authorList>
    </citation>
    <scope>NUCLEOTIDE SEQUENCE [LARGE SCALE GENOMIC DNA]</scope>
    <source>
        <strain evidence="3 4">CECT 8305</strain>
    </source>
</reference>
<dbReference type="AlphaFoldDB" id="A0A7W9QE01"/>
<feature type="signal peptide" evidence="2">
    <location>
        <begin position="1"/>
        <end position="23"/>
    </location>
</feature>
<feature type="chain" id="PRO_5038502315" description="DUF3558 domain-containing protein" evidence="2">
    <location>
        <begin position="24"/>
        <end position="251"/>
    </location>
</feature>
<proteinExistence type="predicted"/>
<keyword evidence="4" id="KW-1185">Reference proteome</keyword>
<evidence type="ECO:0000313" key="4">
    <source>
        <dbReference type="Proteomes" id="UP000588098"/>
    </source>
</evidence>
<comment type="caution">
    <text evidence="3">The sequence shown here is derived from an EMBL/GenBank/DDBJ whole genome shotgun (WGS) entry which is preliminary data.</text>
</comment>
<organism evidence="3 4">
    <name type="scientific">Streptomyces zagrosensis</name>
    <dbReference type="NCBI Taxonomy" id="1042984"/>
    <lineage>
        <taxon>Bacteria</taxon>
        <taxon>Bacillati</taxon>
        <taxon>Actinomycetota</taxon>
        <taxon>Actinomycetes</taxon>
        <taxon>Kitasatosporales</taxon>
        <taxon>Streptomycetaceae</taxon>
        <taxon>Streptomyces</taxon>
    </lineage>
</organism>
<evidence type="ECO:0008006" key="5">
    <source>
        <dbReference type="Google" id="ProtNLM"/>
    </source>
</evidence>
<evidence type="ECO:0000313" key="3">
    <source>
        <dbReference type="EMBL" id="MBB5937993.1"/>
    </source>
</evidence>
<keyword evidence="2" id="KW-0732">Signal</keyword>
<evidence type="ECO:0000256" key="2">
    <source>
        <dbReference type="SAM" id="SignalP"/>
    </source>
</evidence>
<feature type="compositionally biased region" description="Basic and acidic residues" evidence="1">
    <location>
        <begin position="197"/>
        <end position="217"/>
    </location>
</feature>
<feature type="compositionally biased region" description="Low complexity" evidence="1">
    <location>
        <begin position="40"/>
        <end position="50"/>
    </location>
</feature>
<dbReference type="PROSITE" id="PS51257">
    <property type="entry name" value="PROKAR_LIPOPROTEIN"/>
    <property type="match status" value="1"/>
</dbReference>
<accession>A0A7W9QE01</accession>
<name>A0A7W9QE01_9ACTN</name>
<feature type="region of interest" description="Disordered" evidence="1">
    <location>
        <begin position="196"/>
        <end position="251"/>
    </location>
</feature>
<dbReference type="RefSeq" id="WP_184575422.1">
    <property type="nucleotide sequence ID" value="NZ_JACHJL010000014.1"/>
</dbReference>
<sequence length="251" mass="25649">MHRTAPRLARMLACAAVPVMLVAGCSSGSGDKDGGEDASKSATASPSPTVAAARFDKLPEACKTLPKKTAEKLVPEAKDKKGKTLPSGNINESASCLWSGLDGFQYRQLTVSLKLFPSDVGLGTGEKRAATYATQQTGKAATADGAKGAKTSAVAGIGDEAQTVATSTKKDGDEFKNETVVARIANVVVTVEYRGAGYEDAKPPKPDELMKDAKNAAKDAVTSVPKANEGATESPSGTTGEGADPTKSAAN</sequence>
<protein>
    <recommendedName>
        <fullName evidence="5">DUF3558 domain-containing protein</fullName>
    </recommendedName>
</protein>
<feature type="compositionally biased region" description="Basic and acidic residues" evidence="1">
    <location>
        <begin position="30"/>
        <end position="39"/>
    </location>
</feature>
<dbReference type="Proteomes" id="UP000588098">
    <property type="component" value="Unassembled WGS sequence"/>
</dbReference>
<dbReference type="EMBL" id="JACHJL010000014">
    <property type="protein sequence ID" value="MBB5937993.1"/>
    <property type="molecule type" value="Genomic_DNA"/>
</dbReference>
<feature type="region of interest" description="Disordered" evidence="1">
    <location>
        <begin position="28"/>
        <end position="50"/>
    </location>
</feature>
<evidence type="ECO:0000256" key="1">
    <source>
        <dbReference type="SAM" id="MobiDB-lite"/>
    </source>
</evidence>